<feature type="domain" description="Glycosyltransferase 2-like" evidence="3">
    <location>
        <begin position="1036"/>
        <end position="1157"/>
    </location>
</feature>
<dbReference type="Pfam" id="PF00534">
    <property type="entry name" value="Glycos_transf_1"/>
    <property type="match status" value="1"/>
</dbReference>
<evidence type="ECO:0000259" key="5">
    <source>
        <dbReference type="Pfam" id="PF13439"/>
    </source>
</evidence>
<dbReference type="InterPro" id="IPR029044">
    <property type="entry name" value="Nucleotide-diphossugar_trans"/>
</dbReference>
<feature type="coiled-coil region" evidence="1">
    <location>
        <begin position="419"/>
        <end position="514"/>
    </location>
</feature>
<dbReference type="InterPro" id="IPR007345">
    <property type="entry name" value="Polysacch_pyruvyl_Trfase"/>
</dbReference>
<dbReference type="InterPro" id="IPR001296">
    <property type="entry name" value="Glyco_trans_1"/>
</dbReference>
<dbReference type="Gene3D" id="3.90.550.10">
    <property type="entry name" value="Spore Coat Polysaccharide Biosynthesis Protein SpsA, Chain A"/>
    <property type="match status" value="2"/>
</dbReference>
<accession>A0ABR8BBJ0</accession>
<keyword evidence="7" id="KW-1185">Reference proteome</keyword>
<keyword evidence="1" id="KW-0175">Coiled coil</keyword>
<dbReference type="PANTHER" id="PTHR43179">
    <property type="entry name" value="RHAMNOSYLTRANSFERASE WBBL"/>
    <property type="match status" value="1"/>
</dbReference>
<feature type="domain" description="Glycosyltransferase 2-like" evidence="3">
    <location>
        <begin position="771"/>
        <end position="930"/>
    </location>
</feature>
<evidence type="ECO:0000259" key="4">
    <source>
        <dbReference type="Pfam" id="PF04230"/>
    </source>
</evidence>
<dbReference type="SUPFAM" id="SSF53448">
    <property type="entry name" value="Nucleotide-diphospho-sugar transferases"/>
    <property type="match status" value="2"/>
</dbReference>
<dbReference type="EMBL" id="JACJQL010000008">
    <property type="protein sequence ID" value="MBD2251221.1"/>
    <property type="molecule type" value="Genomic_DNA"/>
</dbReference>
<evidence type="ECO:0000256" key="1">
    <source>
        <dbReference type="SAM" id="Coils"/>
    </source>
</evidence>
<evidence type="ECO:0000259" key="2">
    <source>
        <dbReference type="Pfam" id="PF00534"/>
    </source>
</evidence>
<dbReference type="CDD" id="cd03801">
    <property type="entry name" value="GT4_PimA-like"/>
    <property type="match status" value="1"/>
</dbReference>
<feature type="domain" description="Polysaccharide pyruvyl transferase" evidence="4">
    <location>
        <begin position="24"/>
        <end position="323"/>
    </location>
</feature>
<sequence length="1710" mass="196478">MLETGIFTPSNLKIQHWGTFDVCNYGDLIFPLILESEISKRISNIEITLYSPKGGKFKPEESRDIKQIIRLEEDGFFREILNYQGIILGGGDIIRFDDSAMVSVYGISQETAEQERSYQVFIEDLGKLSSWIPVIWNSVGIPFRFNEQQSLLLRKSLEKIAYISVRDDLSRQKLIDAGIDQEIYLVPDTAFLISRYYPKTNLTEIHRNLIQTNQFPGSGKVLCFQVNYDAMKYLPELVLAIKEIILICPEIEIVFLPIGLCHKDQVILQKLQAEIDKRTFLLCGDIDIKKIATVIAYSDYFAGTSLHGNITAYAYGIPNLLINFSDLEKIKGIAKIMGLEQNIINQASILKTSLHQLIQQQKREHRNLSEIIKKIDDHFDKIAEILETPSNLILPINETIQNIEEVSKSLKYYIKNIEVKSQNKAIEGLKLEVQEIKDQLERSQSHLQVELERSQSQIQQTQIRLERSQSQLQAELERSQSQLQQTQTELERSQSQLHAELERLQSKLKYTQRKLDYQKINLRIKLFNNPFLKLFTKILRIREISPNGYLVGNLESPNVQENNINNILQISGWIFSKKTKINSLILVREDLQEEQIEYGFTRTDVAKFYSDIENASSSGFTSNLIVTNPTSGYIGIQIWAILETGESICCFTRRVQFIQPNRNKKVNGKESKINLFLFIRGVVIKAITAYKQGRLPLAPKLWIYYLRRYYRQTQYLQNYHTTGIQYSGIIHPWQTQDPYQRWLQTNNLSSNLLNRMRDDAKTLAPHGVKISLIVPVYNTPRHLLIEMIDSVQNQIYPNWELCIADDASSKPHVREILQQITAEDARIKVVFRPKNGHIVEATNSALEIATGDYIALLDHDDTLSCDALLHVAECVNQHPEVDWMYTDEDKINESGYHFDPQMKGAWSPEMAITHNFTHHLTIIRKTLIDQVGGMRKGFEGAQDLDLFLRVSEKITPDKVQHIPHICYHWRTHSGSTASRGTQKKYVFDSAYNAIEEAIQRRGLRAKTFLPPIAQKHGLCLHQLKWDNSLIAENPVTIVIPTKDRIDLLKKCVASLEKTVDKRFVKLLIIDDCSVEPSTHQYFNKLQQEQILQCRVIRSERKVDTFNYAQLMNLACEHIDTPYMLHLNNDIQALEPGWLEDMVGWMSIDGVGVVGAKLLYPDNTIQHSGVVVGPHNGLADHLFHRLHQDEVGYICLPHATRNVSAVTGACLLTSTNLYRELGGFDEENFAVEYNDVDYCLRVVQSGKRIVCSPQAVLMHETSASRGRSYNPQEHINFIEKYKNFVDPFFSRSLDINSMFMAINPYHYSHVNRISKAKIIFITHNLNLEGAPLIVYNYAHYFTSKTGCEISVISSKDGILRKEYENLNIQIKIVQDILPLHQESLEEYHQRLQEVAKKINLESYDLVICNTLLSFWGIAMAKLFNMPTIWHIHESQDIDASIDNFFGQASREIMQKILPDCFLNASRVVFQAEATRRIFHQFDIKDNFRTISGGVDLPKINDFRSTHGKSQLRQKYSINPQHLVISIVGTTCLRKGQHIFIEAIKELEKICADKFLNISCLIVGARNTTYIDKNYLELLKRKIQELSLKNISIYFETKDVYDFYTLSDIFVCASFEESFPRVLLEAMAFELKIISTDVFGIPEIINDGSEGYLVEPGNPKALAAAIYHCIKEPAISERLAKNAYAKVCRMFDNNNLLQQHWSLAKEVILSQP</sequence>
<proteinExistence type="predicted"/>
<evidence type="ECO:0000259" key="3">
    <source>
        <dbReference type="Pfam" id="PF00535"/>
    </source>
</evidence>
<name>A0ABR8BBJ0_9NOSO</name>
<dbReference type="Pfam" id="PF13439">
    <property type="entry name" value="Glyco_transf_4"/>
    <property type="match status" value="1"/>
</dbReference>
<organism evidence="6 7">
    <name type="scientific">Nostoc parmelioides FACHB-3921</name>
    <dbReference type="NCBI Taxonomy" id="2692909"/>
    <lineage>
        <taxon>Bacteria</taxon>
        <taxon>Bacillati</taxon>
        <taxon>Cyanobacteriota</taxon>
        <taxon>Cyanophyceae</taxon>
        <taxon>Nostocales</taxon>
        <taxon>Nostocaceae</taxon>
        <taxon>Nostoc</taxon>
    </lineage>
</organism>
<dbReference type="PANTHER" id="PTHR43179:SF7">
    <property type="entry name" value="RHAMNOSYLTRANSFERASE WBBL"/>
    <property type="match status" value="1"/>
</dbReference>
<protein>
    <submittedName>
        <fullName evidence="6">Glycosyltransferase</fullName>
    </submittedName>
</protein>
<feature type="domain" description="Glycosyl transferase family 1" evidence="2">
    <location>
        <begin position="1508"/>
        <end position="1683"/>
    </location>
</feature>
<dbReference type="Pfam" id="PF04230">
    <property type="entry name" value="PS_pyruv_trans"/>
    <property type="match status" value="1"/>
</dbReference>
<dbReference type="Pfam" id="PF00535">
    <property type="entry name" value="Glycos_transf_2"/>
    <property type="match status" value="2"/>
</dbReference>
<gene>
    <name evidence="6" type="ORF">H6G14_07855</name>
</gene>
<feature type="domain" description="Glycosyltransferase subfamily 4-like N-terminal" evidence="5">
    <location>
        <begin position="1332"/>
        <end position="1495"/>
    </location>
</feature>
<dbReference type="InterPro" id="IPR001173">
    <property type="entry name" value="Glyco_trans_2-like"/>
</dbReference>
<comment type="caution">
    <text evidence="6">The sequence shown here is derived from an EMBL/GenBank/DDBJ whole genome shotgun (WGS) entry which is preliminary data.</text>
</comment>
<dbReference type="CDD" id="cd04184">
    <property type="entry name" value="GT2_RfbC_Mx_like"/>
    <property type="match status" value="1"/>
</dbReference>
<dbReference type="Proteomes" id="UP000621307">
    <property type="component" value="Unassembled WGS sequence"/>
</dbReference>
<dbReference type="Gene3D" id="3.40.50.2000">
    <property type="entry name" value="Glycogen Phosphorylase B"/>
    <property type="match status" value="2"/>
</dbReference>
<evidence type="ECO:0000313" key="6">
    <source>
        <dbReference type="EMBL" id="MBD2251221.1"/>
    </source>
</evidence>
<dbReference type="RefSeq" id="WP_190566582.1">
    <property type="nucleotide sequence ID" value="NZ_JACJQL010000008.1"/>
</dbReference>
<evidence type="ECO:0000313" key="7">
    <source>
        <dbReference type="Proteomes" id="UP000621307"/>
    </source>
</evidence>
<dbReference type="SUPFAM" id="SSF53756">
    <property type="entry name" value="UDP-Glycosyltransferase/glycogen phosphorylase"/>
    <property type="match status" value="1"/>
</dbReference>
<dbReference type="InterPro" id="IPR028098">
    <property type="entry name" value="Glyco_trans_4-like_N"/>
</dbReference>
<reference evidence="6 7" key="1">
    <citation type="journal article" date="2020" name="ISME J.">
        <title>Comparative genomics reveals insights into cyanobacterial evolution and habitat adaptation.</title>
        <authorList>
            <person name="Chen M.Y."/>
            <person name="Teng W.K."/>
            <person name="Zhao L."/>
            <person name="Hu C.X."/>
            <person name="Zhou Y.K."/>
            <person name="Han B.P."/>
            <person name="Song L.R."/>
            <person name="Shu W.S."/>
        </authorList>
    </citation>
    <scope>NUCLEOTIDE SEQUENCE [LARGE SCALE GENOMIC DNA]</scope>
    <source>
        <strain evidence="6 7">FACHB-3921</strain>
    </source>
</reference>